<dbReference type="AlphaFoldDB" id="A0A1M4ZS00"/>
<reference evidence="1 2" key="1">
    <citation type="submission" date="2016-11" db="EMBL/GenBank/DDBJ databases">
        <authorList>
            <person name="Jaros S."/>
            <person name="Januszkiewicz K."/>
            <person name="Wedrychowicz H."/>
        </authorList>
    </citation>
    <scope>NUCLEOTIDE SEQUENCE [LARGE SCALE GENOMIC DNA]</scope>
    <source>
        <strain evidence="1 2">DSM 19980</strain>
    </source>
</reference>
<dbReference type="RefSeq" id="WP_084671397.1">
    <property type="nucleotide sequence ID" value="NZ_FQUJ01000008.1"/>
</dbReference>
<evidence type="ECO:0008006" key="3">
    <source>
        <dbReference type="Google" id="ProtNLM"/>
    </source>
</evidence>
<accession>A0A1M4ZS00</accession>
<name>A0A1M4ZS00_9GAMM</name>
<evidence type="ECO:0000313" key="2">
    <source>
        <dbReference type="Proteomes" id="UP000184346"/>
    </source>
</evidence>
<dbReference type="EMBL" id="FQUJ01000008">
    <property type="protein sequence ID" value="SHF20819.1"/>
    <property type="molecule type" value="Genomic_DNA"/>
</dbReference>
<organism evidence="1 2">
    <name type="scientific">Modicisalibacter ilicicola DSM 19980</name>
    <dbReference type="NCBI Taxonomy" id="1121942"/>
    <lineage>
        <taxon>Bacteria</taxon>
        <taxon>Pseudomonadati</taxon>
        <taxon>Pseudomonadota</taxon>
        <taxon>Gammaproteobacteria</taxon>
        <taxon>Oceanospirillales</taxon>
        <taxon>Halomonadaceae</taxon>
        <taxon>Modicisalibacter</taxon>
    </lineage>
</organism>
<protein>
    <recommendedName>
        <fullName evidence="3">DUF1127 domain-containing protein</fullName>
    </recommendedName>
</protein>
<proteinExistence type="predicted"/>
<evidence type="ECO:0000313" key="1">
    <source>
        <dbReference type="EMBL" id="SHF20819.1"/>
    </source>
</evidence>
<sequence length="109" mass="13229">MSNLKLLDRLQCEVKQPARPPLPRQPIREFYMPAMPPMGLINAVETWVRALVRRQRFRRRFLPLLDHDDHILDDMGHNREDIEWAARLPWREDAFKALQRRRAQRLKPR</sequence>
<dbReference type="Proteomes" id="UP000184346">
    <property type="component" value="Unassembled WGS sequence"/>
</dbReference>
<gene>
    <name evidence="1" type="ORF">SAMN02745148_02035</name>
</gene>
<dbReference type="OrthoDB" id="6173366at2"/>
<keyword evidence="2" id="KW-1185">Reference proteome</keyword>